<proteinExistence type="predicted"/>
<dbReference type="Proteomes" id="UP000281738">
    <property type="component" value="Unassembled WGS sequence"/>
</dbReference>
<evidence type="ECO:0000256" key="1">
    <source>
        <dbReference type="SAM" id="MobiDB-lite"/>
    </source>
</evidence>
<evidence type="ECO:0000313" key="2">
    <source>
        <dbReference type="EMBL" id="ROR89977.1"/>
    </source>
</evidence>
<feature type="compositionally biased region" description="Low complexity" evidence="1">
    <location>
        <begin position="11"/>
        <end position="21"/>
    </location>
</feature>
<dbReference type="EMBL" id="RKHO01000001">
    <property type="protein sequence ID" value="ROR89977.1"/>
    <property type="molecule type" value="Genomic_DNA"/>
</dbReference>
<name>A0A3N2CR17_9ACTN</name>
<gene>
    <name evidence="2" type="ORF">EDD33_0808</name>
</gene>
<feature type="compositionally biased region" description="Acidic residues" evidence="1">
    <location>
        <begin position="1"/>
        <end position="10"/>
    </location>
</feature>
<feature type="region of interest" description="Disordered" evidence="1">
    <location>
        <begin position="1"/>
        <end position="127"/>
    </location>
</feature>
<feature type="compositionally biased region" description="Gly residues" evidence="1">
    <location>
        <begin position="81"/>
        <end position="107"/>
    </location>
</feature>
<evidence type="ECO:0000313" key="3">
    <source>
        <dbReference type="Proteomes" id="UP000281738"/>
    </source>
</evidence>
<reference evidence="2 3" key="1">
    <citation type="submission" date="2018-11" db="EMBL/GenBank/DDBJ databases">
        <title>Sequencing the genomes of 1000 actinobacteria strains.</title>
        <authorList>
            <person name="Klenk H.-P."/>
        </authorList>
    </citation>
    <scope>NUCLEOTIDE SEQUENCE [LARGE SCALE GENOMIC DNA]</scope>
    <source>
        <strain evidence="2 3">DSM 12652</strain>
    </source>
</reference>
<dbReference type="OrthoDB" id="3830438at2"/>
<sequence>MSEQPDEDQSTDQTTDQTADQGGEPGEVTDSQLPEDLQPGEDNPLATHPDQTGNEDDQIGADREEAPETAPLTADQADYGSGAGGSGSGNGTDGGASSGGDGTGDGRVGSEEDDGSDTLDNGGGGAG</sequence>
<protein>
    <submittedName>
        <fullName evidence="2">Uncharacterized protein</fullName>
    </submittedName>
</protein>
<accession>A0A3N2CR17</accession>
<keyword evidence="3" id="KW-1185">Reference proteome</keyword>
<organism evidence="2 3">
    <name type="scientific">Nocardioides aurantiacus</name>
    <dbReference type="NCBI Taxonomy" id="86796"/>
    <lineage>
        <taxon>Bacteria</taxon>
        <taxon>Bacillati</taxon>
        <taxon>Actinomycetota</taxon>
        <taxon>Actinomycetes</taxon>
        <taxon>Propionibacteriales</taxon>
        <taxon>Nocardioidaceae</taxon>
        <taxon>Nocardioides</taxon>
    </lineage>
</organism>
<dbReference type="AlphaFoldDB" id="A0A3N2CR17"/>
<dbReference type="RefSeq" id="WP_123389208.1">
    <property type="nucleotide sequence ID" value="NZ_RKHO01000001.1"/>
</dbReference>
<comment type="caution">
    <text evidence="2">The sequence shown here is derived from an EMBL/GenBank/DDBJ whole genome shotgun (WGS) entry which is preliminary data.</text>
</comment>